<dbReference type="AlphaFoldDB" id="A0A494Y127"/>
<dbReference type="EMBL" id="RBZM01000004">
    <property type="protein sequence ID" value="RKP55053.1"/>
    <property type="molecule type" value="Genomic_DNA"/>
</dbReference>
<protein>
    <submittedName>
        <fullName evidence="1">Uncharacterized protein</fullName>
    </submittedName>
</protein>
<gene>
    <name evidence="1" type="ORF">D7Z26_07435</name>
</gene>
<dbReference type="Proteomes" id="UP000282076">
    <property type="component" value="Unassembled WGS sequence"/>
</dbReference>
<proteinExistence type="predicted"/>
<comment type="caution">
    <text evidence="1">The sequence shown here is derived from an EMBL/GenBank/DDBJ whole genome shotgun (WGS) entry which is preliminary data.</text>
</comment>
<evidence type="ECO:0000313" key="1">
    <source>
        <dbReference type="EMBL" id="RKP55053.1"/>
    </source>
</evidence>
<reference evidence="1 2" key="1">
    <citation type="submission" date="2018-10" db="EMBL/GenBank/DDBJ databases">
        <title>Cohnella sp. M2MS4P-1, whole genome shotgun sequence.</title>
        <authorList>
            <person name="Tuo L."/>
        </authorList>
    </citation>
    <scope>NUCLEOTIDE SEQUENCE [LARGE SCALE GENOMIC DNA]</scope>
    <source>
        <strain evidence="1 2">M2MS4P-1</strain>
    </source>
</reference>
<sequence>MKISEMFEQAGIDTDAIPYEEDQTVDKEIIRRLVMRKIGNPSAITSDSFAGSKKISVKIALVAAAVAATMMSAYAVNAATGGKLYGAILLNKENRHIAERPNYASMQEVSKGEVSESPSGKPVLTSSIIQASQLRTLNAGSVTNIAVSEKAGKITIPELFTNNGDLVIFTKADGSGWRLNKGEQLSIGFRLDLQTRKKYSDPTGEWMEIGYIRNGELVKGFAKKEKEFSYKITADEPGDYYFYAENYSAGYIIVSSGTIE</sequence>
<evidence type="ECO:0000313" key="2">
    <source>
        <dbReference type="Proteomes" id="UP000282076"/>
    </source>
</evidence>
<name>A0A494Y127_9BACL</name>
<organism evidence="1 2">
    <name type="scientific">Cohnella endophytica</name>
    <dbReference type="NCBI Taxonomy" id="2419778"/>
    <lineage>
        <taxon>Bacteria</taxon>
        <taxon>Bacillati</taxon>
        <taxon>Bacillota</taxon>
        <taxon>Bacilli</taxon>
        <taxon>Bacillales</taxon>
        <taxon>Paenibacillaceae</taxon>
        <taxon>Cohnella</taxon>
    </lineage>
</organism>
<keyword evidence="2" id="KW-1185">Reference proteome</keyword>
<accession>A0A494Y127</accession>